<comment type="subcellular location">
    <subcellularLocation>
        <location evidence="1">Membrane</location>
        <topology evidence="1">Multi-pass membrane protein</topology>
    </subcellularLocation>
</comment>
<evidence type="ECO:0000313" key="10">
    <source>
        <dbReference type="EMBL" id="CAF1129277.1"/>
    </source>
</evidence>
<organism evidence="10 12">
    <name type="scientific">Adineta ricciae</name>
    <name type="common">Rotifer</name>
    <dbReference type="NCBI Taxonomy" id="249248"/>
    <lineage>
        <taxon>Eukaryota</taxon>
        <taxon>Metazoa</taxon>
        <taxon>Spiralia</taxon>
        <taxon>Gnathifera</taxon>
        <taxon>Rotifera</taxon>
        <taxon>Eurotatoria</taxon>
        <taxon>Bdelloidea</taxon>
        <taxon>Adinetida</taxon>
        <taxon>Adinetidae</taxon>
        <taxon>Adineta</taxon>
    </lineage>
</organism>
<protein>
    <recommendedName>
        <fullName evidence="9">G-protein coupled receptors family 1 profile domain-containing protein</fullName>
    </recommendedName>
</protein>
<dbReference type="EMBL" id="CAJNOJ010000162">
    <property type="protein sequence ID" value="CAF1224086.1"/>
    <property type="molecule type" value="Genomic_DNA"/>
</dbReference>
<evidence type="ECO:0000256" key="6">
    <source>
        <dbReference type="ARBA" id="ARBA00023170"/>
    </source>
</evidence>
<evidence type="ECO:0000256" key="1">
    <source>
        <dbReference type="ARBA" id="ARBA00004141"/>
    </source>
</evidence>
<dbReference type="EMBL" id="CAJNOR010001363">
    <property type="protein sequence ID" value="CAF1129277.1"/>
    <property type="molecule type" value="Genomic_DNA"/>
</dbReference>
<keyword evidence="12" id="KW-1185">Reference proteome</keyword>
<evidence type="ECO:0000313" key="11">
    <source>
        <dbReference type="EMBL" id="CAF1224086.1"/>
    </source>
</evidence>
<evidence type="ECO:0000256" key="8">
    <source>
        <dbReference type="SAM" id="Phobius"/>
    </source>
</evidence>
<feature type="transmembrane region" description="Helical" evidence="8">
    <location>
        <begin position="268"/>
        <end position="286"/>
    </location>
</feature>
<evidence type="ECO:0000256" key="3">
    <source>
        <dbReference type="ARBA" id="ARBA00022989"/>
    </source>
</evidence>
<feature type="transmembrane region" description="Helical" evidence="8">
    <location>
        <begin position="133"/>
        <end position="155"/>
    </location>
</feature>
<gene>
    <name evidence="11" type="ORF">EDS130_LOCUS26579</name>
    <name evidence="10" type="ORF">XAT740_LOCUS19811</name>
</gene>
<feature type="transmembrane region" description="Helical" evidence="8">
    <location>
        <begin position="14"/>
        <end position="39"/>
    </location>
</feature>
<dbReference type="PROSITE" id="PS50262">
    <property type="entry name" value="G_PROTEIN_RECEP_F1_2"/>
    <property type="match status" value="1"/>
</dbReference>
<evidence type="ECO:0000256" key="2">
    <source>
        <dbReference type="ARBA" id="ARBA00022692"/>
    </source>
</evidence>
<comment type="caution">
    <text evidence="10">The sequence shown here is derived from an EMBL/GenBank/DDBJ whole genome shotgun (WGS) entry which is preliminary data.</text>
</comment>
<feature type="transmembrane region" description="Helical" evidence="8">
    <location>
        <begin position="51"/>
        <end position="74"/>
    </location>
</feature>
<keyword evidence="7" id="KW-0807">Transducer</keyword>
<evidence type="ECO:0000256" key="4">
    <source>
        <dbReference type="ARBA" id="ARBA00023040"/>
    </source>
</evidence>
<feature type="transmembrane region" description="Helical" evidence="8">
    <location>
        <begin position="94"/>
        <end position="112"/>
    </location>
</feature>
<dbReference type="PANTHER" id="PTHR24243">
    <property type="entry name" value="G-PROTEIN COUPLED RECEPTOR"/>
    <property type="match status" value="1"/>
</dbReference>
<feature type="domain" description="G-protein coupled receptors family 1 profile" evidence="9">
    <location>
        <begin position="30"/>
        <end position="281"/>
    </location>
</feature>
<keyword evidence="3 8" id="KW-1133">Transmembrane helix</keyword>
<dbReference type="InterPro" id="IPR017452">
    <property type="entry name" value="GPCR_Rhodpsn_7TM"/>
</dbReference>
<keyword evidence="4" id="KW-0297">G-protein coupled receptor</keyword>
<sequence length="334" mass="38381">MSSTVTTVNTIAHWLNYALAIPMISLGIIGALLTILIFLGQQSFRRNPTILYLLAGAVMTAIHLPTIYLQSILVDGFYLGLFNTNDIACRERNYLFYVTTVAAISYPCWAAFDQYASTHRQADFRYSWSSMRFARFAIFGTVVLWSIIYAPLIFISQSVNGVCILLDGPLKFIHSFVLTPIVFIMGPLVLIAGFTYGTIRNLRATAFASRHDRLTKQIRRMLIPQVAILAIFGVPFGVNCLYDDLTSNVQKDPLRKAIEHLIQQITRLIYHVIFVSTFYIYLYMSMEMRKVMVRMMRKYFLPRRIAPLNSYLDKPLTIRRTRLRTSSNANRFNY</sequence>
<proteinExistence type="predicted"/>
<dbReference type="Proteomes" id="UP000663828">
    <property type="component" value="Unassembled WGS sequence"/>
</dbReference>
<dbReference type="GO" id="GO:0004930">
    <property type="term" value="F:G protein-coupled receptor activity"/>
    <property type="evidence" value="ECO:0007669"/>
    <property type="project" value="UniProtKB-KW"/>
</dbReference>
<keyword evidence="5 8" id="KW-0472">Membrane</keyword>
<dbReference type="PANTHER" id="PTHR24243:SF230">
    <property type="entry name" value="G-PROTEIN COUPLED RECEPTORS FAMILY 1 PROFILE DOMAIN-CONTAINING PROTEIN"/>
    <property type="match status" value="1"/>
</dbReference>
<evidence type="ECO:0000256" key="5">
    <source>
        <dbReference type="ARBA" id="ARBA00023136"/>
    </source>
</evidence>
<evidence type="ECO:0000259" key="9">
    <source>
        <dbReference type="PROSITE" id="PS50262"/>
    </source>
</evidence>
<dbReference type="AlphaFoldDB" id="A0A814R6I7"/>
<keyword evidence="2 8" id="KW-0812">Transmembrane</keyword>
<feature type="transmembrane region" description="Helical" evidence="8">
    <location>
        <begin position="220"/>
        <end position="238"/>
    </location>
</feature>
<dbReference type="SUPFAM" id="SSF81321">
    <property type="entry name" value="Family A G protein-coupled receptor-like"/>
    <property type="match status" value="1"/>
</dbReference>
<dbReference type="GO" id="GO:0005886">
    <property type="term" value="C:plasma membrane"/>
    <property type="evidence" value="ECO:0007669"/>
    <property type="project" value="TreeGrafter"/>
</dbReference>
<dbReference type="Gene3D" id="1.20.1070.10">
    <property type="entry name" value="Rhodopsin 7-helix transmembrane proteins"/>
    <property type="match status" value="1"/>
</dbReference>
<dbReference type="Proteomes" id="UP000663852">
    <property type="component" value="Unassembled WGS sequence"/>
</dbReference>
<accession>A0A814R6I7</accession>
<name>A0A814R6I7_ADIRI</name>
<evidence type="ECO:0000313" key="12">
    <source>
        <dbReference type="Proteomes" id="UP000663828"/>
    </source>
</evidence>
<feature type="transmembrane region" description="Helical" evidence="8">
    <location>
        <begin position="175"/>
        <end position="199"/>
    </location>
</feature>
<evidence type="ECO:0000256" key="7">
    <source>
        <dbReference type="ARBA" id="ARBA00023224"/>
    </source>
</evidence>
<keyword evidence="6" id="KW-0675">Receptor</keyword>
<reference evidence="10" key="1">
    <citation type="submission" date="2021-02" db="EMBL/GenBank/DDBJ databases">
        <authorList>
            <person name="Nowell W R."/>
        </authorList>
    </citation>
    <scope>NUCLEOTIDE SEQUENCE</scope>
</reference>